<accession>A0A3B0LXI0</accession>
<dbReference type="PROSITE" id="PS00092">
    <property type="entry name" value="N6_MTASE"/>
    <property type="match status" value="1"/>
</dbReference>
<dbReference type="InterPro" id="IPR001091">
    <property type="entry name" value="RM_Methyltransferase"/>
</dbReference>
<dbReference type="GO" id="GO:0008170">
    <property type="term" value="F:N-methyltransferase activity"/>
    <property type="evidence" value="ECO:0007669"/>
    <property type="project" value="InterPro"/>
</dbReference>
<protein>
    <recommendedName>
        <fullName evidence="4">Methyltransferase</fullName>
        <ecNumber evidence="4">2.1.1.-</ecNumber>
    </recommendedName>
</protein>
<evidence type="ECO:0000313" key="6">
    <source>
        <dbReference type="EMBL" id="SSW94703.1"/>
    </source>
</evidence>
<name>A0A3B0LXI0_9GAMM</name>
<proteinExistence type="inferred from homology"/>
<dbReference type="InterPro" id="IPR002052">
    <property type="entry name" value="DNA_methylase_N6_adenine_CS"/>
</dbReference>
<dbReference type="InterPro" id="IPR002941">
    <property type="entry name" value="DNA_methylase_N4/N6"/>
</dbReference>
<dbReference type="PRINTS" id="PR00508">
    <property type="entry name" value="S21N4MTFRASE"/>
</dbReference>
<dbReference type="Gene3D" id="3.40.50.150">
    <property type="entry name" value="Vaccinia Virus protein VP39"/>
    <property type="match status" value="1"/>
</dbReference>
<dbReference type="PANTHER" id="PTHR13370">
    <property type="entry name" value="RNA METHYLASE-RELATED"/>
    <property type="match status" value="1"/>
</dbReference>
<dbReference type="GO" id="GO:0003677">
    <property type="term" value="F:DNA binding"/>
    <property type="evidence" value="ECO:0007669"/>
    <property type="project" value="InterPro"/>
</dbReference>
<dbReference type="AlphaFoldDB" id="A0A3B0LXI0"/>
<keyword evidence="3 6" id="KW-0808">Transferase</keyword>
<evidence type="ECO:0000256" key="2">
    <source>
        <dbReference type="ARBA" id="ARBA00022603"/>
    </source>
</evidence>
<gene>
    <name evidence="6" type="primary">yhdJ_1</name>
    <name evidence="6" type="ORF">ARTV_0231</name>
</gene>
<comment type="similarity">
    <text evidence="1 4">Belongs to the N(4)/N(6)-methyltransferase family.</text>
</comment>
<evidence type="ECO:0000256" key="4">
    <source>
        <dbReference type="RuleBase" id="RU362026"/>
    </source>
</evidence>
<dbReference type="Pfam" id="PF01555">
    <property type="entry name" value="N6_N4_Mtase"/>
    <property type="match status" value="1"/>
</dbReference>
<evidence type="ECO:0000259" key="5">
    <source>
        <dbReference type="Pfam" id="PF01555"/>
    </source>
</evidence>
<feature type="domain" description="DNA methylase N-4/N-6" evidence="5">
    <location>
        <begin position="22"/>
        <end position="295"/>
    </location>
</feature>
<evidence type="ECO:0000256" key="3">
    <source>
        <dbReference type="ARBA" id="ARBA00022679"/>
    </source>
</evidence>
<dbReference type="EC" id="2.1.1.-" evidence="4"/>
<dbReference type="SUPFAM" id="SSF53335">
    <property type="entry name" value="S-adenosyl-L-methionine-dependent methyltransferases"/>
    <property type="match status" value="1"/>
</dbReference>
<organism evidence="6">
    <name type="scientific">Arsenophonus endosymbiont of Trialeurodes vaporariorum</name>
    <dbReference type="NCBI Taxonomy" id="235567"/>
    <lineage>
        <taxon>Bacteria</taxon>
        <taxon>Pseudomonadati</taxon>
        <taxon>Pseudomonadota</taxon>
        <taxon>Gammaproteobacteria</taxon>
        <taxon>Enterobacterales</taxon>
        <taxon>Morganellaceae</taxon>
        <taxon>Arsenophonus</taxon>
    </lineage>
</organism>
<reference evidence="6" key="1">
    <citation type="submission" date="2018-04" db="EMBL/GenBank/DDBJ databases">
        <authorList>
            <person name="Go L.Y."/>
            <person name="Mitchell J.A."/>
        </authorList>
    </citation>
    <scope>NUCLEOTIDE SEQUENCE</scope>
    <source>
        <strain evidence="6">ARTV</strain>
    </source>
</reference>
<dbReference type="PANTHER" id="PTHR13370:SF3">
    <property type="entry name" value="TRNA (GUANINE(10)-N2)-METHYLTRANSFERASE HOMOLOG"/>
    <property type="match status" value="1"/>
</dbReference>
<dbReference type="InterPro" id="IPR029063">
    <property type="entry name" value="SAM-dependent_MTases_sf"/>
</dbReference>
<dbReference type="GO" id="GO:0032259">
    <property type="term" value="P:methylation"/>
    <property type="evidence" value="ECO:0007669"/>
    <property type="project" value="UniProtKB-KW"/>
</dbReference>
<dbReference type="EMBL" id="UFQR01000001">
    <property type="protein sequence ID" value="SSW94703.1"/>
    <property type="molecule type" value="Genomic_DNA"/>
</dbReference>
<evidence type="ECO:0000256" key="1">
    <source>
        <dbReference type="ARBA" id="ARBA00006594"/>
    </source>
</evidence>
<keyword evidence="2 6" id="KW-0489">Methyltransferase</keyword>
<dbReference type="GO" id="GO:0005737">
    <property type="term" value="C:cytoplasm"/>
    <property type="evidence" value="ECO:0007669"/>
    <property type="project" value="TreeGrafter"/>
</dbReference>
<sequence>MTPQLFHGDCHQLLTTLPPDSVDLVLTDPPYGIIKCNGDTGWYAEKLRWDERLDQTTIWAELNRVVRPKGMILLFSKEPLTSQLIQTPHTNLPFSYRLIWVKNHFGHPLSCRRMPVNFFEDIGVFYKQLDSNKRDPRRDYIAKLLAFIGKPPKAIIAEHGRQFAHFLKHQNLQFSICTEAAWQQLTECFSLRAFPEWKSYEQLQAWQPFKRTFNLPAGKKFKSNVFYYPKDVPSVHSTQKPVALLTDLIDTFSHHGDTVLDFTMGSGSTGVACAKTGRHFVGIEAHEDYFDIAQKRIRQAQSIRTKDEKARTAA</sequence>
<dbReference type="GO" id="GO:0009007">
    <property type="term" value="F:site-specific DNA-methyltransferase (adenine-specific) activity"/>
    <property type="evidence" value="ECO:0007669"/>
    <property type="project" value="TreeGrafter"/>
</dbReference>